<proteinExistence type="predicted"/>
<reference evidence="3" key="1">
    <citation type="journal article" date="2022" name="ISME J.">
        <title>Genetic and phylogenetic analysis of dissimilatory iodate-reducing bacteria identifies potential niches across the world's oceans.</title>
        <authorList>
            <person name="Reyes-Umana V."/>
            <person name="Henning Z."/>
            <person name="Lee K."/>
            <person name="Barnum T.P."/>
            <person name="Coates J.D."/>
        </authorList>
    </citation>
    <scope>NUCLEOTIDE SEQUENCE [LARGE SCALE GENOMIC DNA]</scope>
    <source>
        <strain evidence="3">IR12</strain>
    </source>
</reference>
<organism evidence="2 3">
    <name type="scientific">Denitromonas iodatirespirans</name>
    <dbReference type="NCBI Taxonomy" id="2795389"/>
    <lineage>
        <taxon>Bacteria</taxon>
        <taxon>Pseudomonadati</taxon>
        <taxon>Pseudomonadota</taxon>
        <taxon>Betaproteobacteria</taxon>
        <taxon>Rhodocyclales</taxon>
        <taxon>Zoogloeaceae</taxon>
        <taxon>Denitromonas</taxon>
    </lineage>
</organism>
<keyword evidence="1" id="KW-1133">Transmembrane helix</keyword>
<keyword evidence="3" id="KW-1185">Reference proteome</keyword>
<dbReference type="Proteomes" id="UP000694660">
    <property type="component" value="Unassembled WGS sequence"/>
</dbReference>
<dbReference type="RefSeq" id="WP_214361876.1">
    <property type="nucleotide sequence ID" value="NZ_JAEKFT010000013.1"/>
</dbReference>
<gene>
    <name evidence="2" type="ORF">I8J34_12950</name>
</gene>
<feature type="transmembrane region" description="Helical" evidence="1">
    <location>
        <begin position="43"/>
        <end position="61"/>
    </location>
</feature>
<evidence type="ECO:0000313" key="3">
    <source>
        <dbReference type="Proteomes" id="UP000694660"/>
    </source>
</evidence>
<accession>A0A944HDJ9</accession>
<keyword evidence="1" id="KW-0812">Transmembrane</keyword>
<evidence type="ECO:0000313" key="2">
    <source>
        <dbReference type="EMBL" id="MBT0962081.1"/>
    </source>
</evidence>
<sequence>MRLNALYPRGERLWRVLLTALLLMLVAGLFVESHPHFGIDGWPGFNAWFPMLACAVLVLLARGFHRVFGPREDDDGR</sequence>
<dbReference type="EMBL" id="JAEKFT010000013">
    <property type="protein sequence ID" value="MBT0962081.1"/>
    <property type="molecule type" value="Genomic_DNA"/>
</dbReference>
<name>A0A944HDJ9_DENI1</name>
<evidence type="ECO:0000256" key="1">
    <source>
        <dbReference type="SAM" id="Phobius"/>
    </source>
</evidence>
<keyword evidence="1" id="KW-0472">Membrane</keyword>
<dbReference type="AlphaFoldDB" id="A0A944HDJ9"/>
<feature type="transmembrane region" description="Helical" evidence="1">
    <location>
        <begin position="12"/>
        <end position="31"/>
    </location>
</feature>
<protein>
    <submittedName>
        <fullName evidence="2">Uncharacterized protein</fullName>
    </submittedName>
</protein>
<comment type="caution">
    <text evidence="2">The sequence shown here is derived from an EMBL/GenBank/DDBJ whole genome shotgun (WGS) entry which is preliminary data.</text>
</comment>